<name>A0A1W1BWP4_9ZZZZ</name>
<dbReference type="EC" id="3.4.16.4" evidence="3"/>
<evidence type="ECO:0000256" key="1">
    <source>
        <dbReference type="ARBA" id="ARBA00006096"/>
    </source>
</evidence>
<protein>
    <submittedName>
        <fullName evidence="3">D-alanyl-D-alanine carboxypeptidase</fullName>
        <ecNumber evidence="3">3.4.16.4</ecNumber>
    </submittedName>
</protein>
<dbReference type="Gene3D" id="3.40.710.10">
    <property type="entry name" value="DD-peptidase/beta-lactamase superfamily"/>
    <property type="match status" value="2"/>
</dbReference>
<keyword evidence="3" id="KW-0645">Protease</keyword>
<accession>A0A1W1BWP4</accession>
<dbReference type="GO" id="GO:0000270">
    <property type="term" value="P:peptidoglycan metabolic process"/>
    <property type="evidence" value="ECO:0007669"/>
    <property type="project" value="TreeGrafter"/>
</dbReference>
<dbReference type="GO" id="GO:0009002">
    <property type="term" value="F:serine-type D-Ala-D-Ala carboxypeptidase activity"/>
    <property type="evidence" value="ECO:0007669"/>
    <property type="project" value="UniProtKB-EC"/>
</dbReference>
<dbReference type="PANTHER" id="PTHR30023">
    <property type="entry name" value="D-ALANYL-D-ALANINE CARBOXYPEPTIDASE"/>
    <property type="match status" value="1"/>
</dbReference>
<evidence type="ECO:0000256" key="2">
    <source>
        <dbReference type="ARBA" id="ARBA00022801"/>
    </source>
</evidence>
<dbReference type="AlphaFoldDB" id="A0A1W1BWP4"/>
<reference evidence="3" key="1">
    <citation type="submission" date="2016-10" db="EMBL/GenBank/DDBJ databases">
        <authorList>
            <person name="de Groot N.N."/>
        </authorList>
    </citation>
    <scope>NUCLEOTIDE SEQUENCE</scope>
</reference>
<dbReference type="Pfam" id="PF02113">
    <property type="entry name" value="Peptidase_S13"/>
    <property type="match status" value="1"/>
</dbReference>
<dbReference type="EMBL" id="FPHG01000034">
    <property type="protein sequence ID" value="SFV58020.1"/>
    <property type="molecule type" value="Genomic_DNA"/>
</dbReference>
<dbReference type="InterPro" id="IPR000667">
    <property type="entry name" value="Peptidase_S13"/>
</dbReference>
<keyword evidence="2 3" id="KW-0378">Hydrolase</keyword>
<dbReference type="PANTHER" id="PTHR30023:SF0">
    <property type="entry name" value="PENICILLIN-SENSITIVE CARBOXYPEPTIDASE A"/>
    <property type="match status" value="1"/>
</dbReference>
<evidence type="ECO:0000313" key="3">
    <source>
        <dbReference type="EMBL" id="SFV58020.1"/>
    </source>
</evidence>
<dbReference type="PRINTS" id="PR00922">
    <property type="entry name" value="DADACBPTASE3"/>
</dbReference>
<dbReference type="GO" id="GO:0006508">
    <property type="term" value="P:proteolysis"/>
    <property type="evidence" value="ECO:0007669"/>
    <property type="project" value="InterPro"/>
</dbReference>
<dbReference type="Gene3D" id="3.50.80.20">
    <property type="entry name" value="D-Ala-D-Ala carboxypeptidase C, peptidase S13"/>
    <property type="match status" value="1"/>
</dbReference>
<dbReference type="InterPro" id="IPR012338">
    <property type="entry name" value="Beta-lactam/transpept-like"/>
</dbReference>
<organism evidence="3">
    <name type="scientific">hydrothermal vent metagenome</name>
    <dbReference type="NCBI Taxonomy" id="652676"/>
    <lineage>
        <taxon>unclassified sequences</taxon>
        <taxon>metagenomes</taxon>
        <taxon>ecological metagenomes</taxon>
    </lineage>
</organism>
<keyword evidence="3" id="KW-0121">Carboxypeptidase</keyword>
<sequence>MIKNINLWLVLSILFSANISANILNKDIEYMVAKSAIKNEELGLYIKETKTNRVVSAINIDKLFTPASVIKVYSAYALLLELGYNYRWMTNFYIKGRFINGIVYGDLIVKGYGDPTLKSSDIPKIVNSLKAKGLKKINGDIIIDRSYFSVKSKDSSHFDKNIYSPYNAMPDAMMFNQHTSNFKLYPKNGRYVVEKLISGDSYKVSNQIKTVGGSCAGKRANPSISVSYASATPTLVLKGKLSNRCKKRYYKYIITKPYKEFYNALKNEFHKQGIKYNGRMRLSRVPSGAKKIFVHYSDRLENIIATTAKKSNNLFARHLLLTLGAKIYGAPSTIAKGRKAVERVLNRYHLLNYSKTCIDNGCGLSRSSKITSRSMAKVLDHAYKSYGDRWLNILSIAGKDGTIKRRFAQSVVKNRAWMKTGTLDRVKNIVGYVKAKTGTLYTVVILVNSKYSRWAGSALQNKIIKWLVDYKGVEDGNNIFFTPKEQREHKPLWDISDLIKEPKVFRYDEGDL</sequence>
<dbReference type="SUPFAM" id="SSF56601">
    <property type="entry name" value="beta-lactamase/transpeptidase-like"/>
    <property type="match status" value="1"/>
</dbReference>
<gene>
    <name evidence="3" type="ORF">MNB_SV-9-517</name>
</gene>
<proteinExistence type="inferred from homology"/>
<dbReference type="NCBIfam" id="TIGR00666">
    <property type="entry name" value="PBP4"/>
    <property type="match status" value="1"/>
</dbReference>
<comment type="similarity">
    <text evidence="1">Belongs to the peptidase S13 family.</text>
</comment>